<comment type="subcellular location">
    <subcellularLocation>
        <location evidence="1">Cell outer membrane</location>
    </subcellularLocation>
</comment>
<feature type="domain" description="RagB/SusD" evidence="6">
    <location>
        <begin position="394"/>
        <end position="538"/>
    </location>
</feature>
<evidence type="ECO:0000259" key="6">
    <source>
        <dbReference type="Pfam" id="PF07980"/>
    </source>
</evidence>
<keyword evidence="5" id="KW-0998">Cell outer membrane</keyword>
<keyword evidence="3" id="KW-0732">Signal</keyword>
<dbReference type="STRING" id="926556.Echvi_2614"/>
<feature type="domain" description="SusD-like N-terminal" evidence="7">
    <location>
        <begin position="81"/>
        <end position="243"/>
    </location>
</feature>
<keyword evidence="9" id="KW-1185">Reference proteome</keyword>
<evidence type="ECO:0000259" key="7">
    <source>
        <dbReference type="Pfam" id="PF14322"/>
    </source>
</evidence>
<dbReference type="HOGENOM" id="CLU_015553_1_2_10"/>
<evidence type="ECO:0000313" key="9">
    <source>
        <dbReference type="Proteomes" id="UP000010796"/>
    </source>
</evidence>
<dbReference type="Pfam" id="PF07980">
    <property type="entry name" value="SusD_RagB"/>
    <property type="match status" value="1"/>
</dbReference>
<dbReference type="GO" id="GO:0009279">
    <property type="term" value="C:cell outer membrane"/>
    <property type="evidence" value="ECO:0007669"/>
    <property type="project" value="UniProtKB-SubCell"/>
</dbReference>
<dbReference type="EMBL" id="CP003346">
    <property type="protein sequence ID" value="AGA78856.1"/>
    <property type="molecule type" value="Genomic_DNA"/>
</dbReference>
<dbReference type="InterPro" id="IPR033985">
    <property type="entry name" value="SusD-like_N"/>
</dbReference>
<dbReference type="KEGG" id="evi:Echvi_2614"/>
<evidence type="ECO:0000256" key="2">
    <source>
        <dbReference type="ARBA" id="ARBA00006275"/>
    </source>
</evidence>
<protein>
    <submittedName>
        <fullName evidence="8">RagB/SusD family protein</fullName>
    </submittedName>
</protein>
<dbReference type="AlphaFoldDB" id="L0G1G8"/>
<evidence type="ECO:0000256" key="4">
    <source>
        <dbReference type="ARBA" id="ARBA00023136"/>
    </source>
</evidence>
<dbReference type="PATRIC" id="fig|926556.3.peg.2759"/>
<reference evidence="9" key="1">
    <citation type="submission" date="2012-02" db="EMBL/GenBank/DDBJ databases">
        <title>The complete genome of Echinicola vietnamensis DSM 17526.</title>
        <authorList>
            <person name="Lucas S."/>
            <person name="Copeland A."/>
            <person name="Lapidus A."/>
            <person name="Glavina del Rio T."/>
            <person name="Dalin E."/>
            <person name="Tice H."/>
            <person name="Bruce D."/>
            <person name="Goodwin L."/>
            <person name="Pitluck S."/>
            <person name="Peters L."/>
            <person name="Ovchinnikova G."/>
            <person name="Teshima H."/>
            <person name="Kyrpides N."/>
            <person name="Mavromatis K."/>
            <person name="Ivanova N."/>
            <person name="Brettin T."/>
            <person name="Detter J.C."/>
            <person name="Han C."/>
            <person name="Larimer F."/>
            <person name="Land M."/>
            <person name="Hauser L."/>
            <person name="Markowitz V."/>
            <person name="Cheng J.-F."/>
            <person name="Hugenholtz P."/>
            <person name="Woyke T."/>
            <person name="Wu D."/>
            <person name="Brambilla E."/>
            <person name="Klenk H.-P."/>
            <person name="Eisen J.A."/>
        </authorList>
    </citation>
    <scope>NUCLEOTIDE SEQUENCE [LARGE SCALE GENOMIC DNA]</scope>
    <source>
        <strain evidence="9">DSM 17526 / LMG 23754 / KMM 6221</strain>
    </source>
</reference>
<dbReference type="InterPro" id="IPR011990">
    <property type="entry name" value="TPR-like_helical_dom_sf"/>
</dbReference>
<dbReference type="eggNOG" id="COG3637">
    <property type="taxonomic scope" value="Bacteria"/>
</dbReference>
<gene>
    <name evidence="8" type="ordered locus">Echvi_2614</name>
</gene>
<sequence length="539" mass="59971">MIAKERDLKTVKKITMKNIINSYKKTLTLAGALVLGTLGSCSLDEEVYSIYTPESFYSNEKEVLSSLSGVYRNFAQITGMGAEYRTLELSADQVVVHGKIQGWWANNDFEQLMEHKWDASHAYIAGTWNTLFGTVGQANALIDALDASGLEGIEGPRAELQALRAFAYFYLVDLYGNVPIFTAPKVDPLDLPTQNTRAEVVDFIIAELETALPNLPSQTEVGSEYYGRFTREAGYTLLATLYLNAEVYTGTAQWDKALEYADMVINSGAYQLLPDYFDNFVHDNEENAEFIFGGIYTPNIPGGIGHPLVQKVLPGISGGLFGLPYTPQNGFGTRPSVYEIYEDRDDRKSMFLAYGPMKDPRTGEVVMVERIVPDNNSNLYREGASSEGPVPYEIIPATGIRNQPMNAGIKWIKWGLDPNTNGGNASNDIAFFRYADVLLIKAEALARMGNFGEATALVNQVRQRSNASTLSTITLEDILDERGRELAFELARRRDLIRFGKFNEAWEFKEASEPFRTLYPIPSTAIDANPNLQQNPGYQ</sequence>
<proteinExistence type="inferred from homology"/>
<comment type="similarity">
    <text evidence="2">Belongs to the SusD family.</text>
</comment>
<evidence type="ECO:0000313" key="8">
    <source>
        <dbReference type="EMBL" id="AGA78856.1"/>
    </source>
</evidence>
<evidence type="ECO:0000256" key="3">
    <source>
        <dbReference type="ARBA" id="ARBA00022729"/>
    </source>
</evidence>
<organism evidence="8 9">
    <name type="scientific">Echinicola vietnamensis (strain DSM 17526 / LMG 23754 / KMM 6221)</name>
    <dbReference type="NCBI Taxonomy" id="926556"/>
    <lineage>
        <taxon>Bacteria</taxon>
        <taxon>Pseudomonadati</taxon>
        <taxon>Bacteroidota</taxon>
        <taxon>Cytophagia</taxon>
        <taxon>Cytophagales</taxon>
        <taxon>Cyclobacteriaceae</taxon>
        <taxon>Echinicola</taxon>
    </lineage>
</organism>
<dbReference type="SUPFAM" id="SSF48452">
    <property type="entry name" value="TPR-like"/>
    <property type="match status" value="1"/>
</dbReference>
<dbReference type="InterPro" id="IPR012944">
    <property type="entry name" value="SusD_RagB_dom"/>
</dbReference>
<name>L0G1G8_ECHVK</name>
<accession>L0G1G8</accession>
<evidence type="ECO:0000256" key="1">
    <source>
        <dbReference type="ARBA" id="ARBA00004442"/>
    </source>
</evidence>
<dbReference type="Proteomes" id="UP000010796">
    <property type="component" value="Chromosome"/>
</dbReference>
<dbReference type="Gene3D" id="1.25.40.390">
    <property type="match status" value="1"/>
</dbReference>
<keyword evidence="4" id="KW-0472">Membrane</keyword>
<dbReference type="CDD" id="cd08977">
    <property type="entry name" value="SusD"/>
    <property type="match status" value="1"/>
</dbReference>
<evidence type="ECO:0000256" key="5">
    <source>
        <dbReference type="ARBA" id="ARBA00023237"/>
    </source>
</evidence>
<dbReference type="Pfam" id="PF14322">
    <property type="entry name" value="SusD-like_3"/>
    <property type="match status" value="1"/>
</dbReference>